<proteinExistence type="predicted"/>
<reference evidence="1" key="1">
    <citation type="submission" date="2014-07" db="EMBL/GenBank/DDBJ databases">
        <authorList>
            <person name="Urmite Genomes Urmite Genomes"/>
        </authorList>
    </citation>
    <scope>NUCLEOTIDE SEQUENCE</scope>
    <source>
        <strain evidence="1">13S34_air</strain>
    </source>
</reference>
<protein>
    <submittedName>
        <fullName evidence="1">Uncharacterized protein</fullName>
    </submittedName>
</protein>
<dbReference type="AlphaFoldDB" id="A0A078M225"/>
<dbReference type="PATRIC" id="fig|1461583.4.peg.493"/>
<organism evidence="1">
    <name type="scientific">Metalysinibacillus saudimassiliensis</name>
    <dbReference type="NCBI Taxonomy" id="1461583"/>
    <lineage>
        <taxon>Bacteria</taxon>
        <taxon>Bacillati</taxon>
        <taxon>Bacillota</taxon>
        <taxon>Bacilli</taxon>
        <taxon>Bacillales</taxon>
        <taxon>Caryophanaceae</taxon>
        <taxon>Metalysinibacillus</taxon>
    </lineage>
</organism>
<sequence length="73" mass="8255">MNVAFVHNQSGEELLTMQTSDVAGLLAAAQGESITFPAGRFKYDYHTLDHYVEDGAIYQELVIYMEVIEFIRP</sequence>
<accession>A0A078M225</accession>
<dbReference type="HOGENOM" id="CLU_193053_0_0_9"/>
<name>A0A078M225_9BACL</name>
<dbReference type="EMBL" id="LN483073">
    <property type="protein sequence ID" value="CEA00220.1"/>
    <property type="molecule type" value="Genomic_DNA"/>
</dbReference>
<evidence type="ECO:0000313" key="1">
    <source>
        <dbReference type="EMBL" id="CEA00220.1"/>
    </source>
</evidence>
<gene>
    <name evidence="1" type="ORF">BN1050_00523</name>
</gene>